<dbReference type="PANTHER" id="PTHR43308">
    <property type="entry name" value="OUTER MEMBRANE PROTEIN ALPHA-RELATED"/>
    <property type="match status" value="1"/>
</dbReference>
<dbReference type="PANTHER" id="PTHR43308:SF5">
    <property type="entry name" value="S-LAYER PROTEIN _ PEPTIDOGLYCAN ENDO-BETA-N-ACETYLGLUCOSAMINIDASE"/>
    <property type="match status" value="1"/>
</dbReference>
<evidence type="ECO:0000256" key="2">
    <source>
        <dbReference type="SAM" id="SignalP"/>
    </source>
</evidence>
<feature type="domain" description="SLH" evidence="3">
    <location>
        <begin position="87"/>
        <end position="144"/>
    </location>
</feature>
<feature type="domain" description="SLH" evidence="3">
    <location>
        <begin position="23"/>
        <end position="86"/>
    </location>
</feature>
<dbReference type="InterPro" id="IPR001119">
    <property type="entry name" value="SLH_dom"/>
</dbReference>
<reference evidence="4 5" key="1">
    <citation type="submission" date="2021-06" db="EMBL/GenBank/DDBJ databases">
        <authorList>
            <person name="Sun Q."/>
            <person name="Li D."/>
        </authorList>
    </citation>
    <scope>NUCLEOTIDE SEQUENCE [LARGE SCALE GENOMIC DNA]</scope>
    <source>
        <strain evidence="4 5">MSJ-40</strain>
    </source>
</reference>
<evidence type="ECO:0000313" key="4">
    <source>
        <dbReference type="EMBL" id="MBU5436972.1"/>
    </source>
</evidence>
<gene>
    <name evidence="4" type="ORF">KQI42_03060</name>
</gene>
<name>A0ABS6E246_9FIRM</name>
<dbReference type="Proteomes" id="UP000749471">
    <property type="component" value="Unassembled WGS sequence"/>
</dbReference>
<dbReference type="EMBL" id="JAHLPM010000002">
    <property type="protein sequence ID" value="MBU5436972.1"/>
    <property type="molecule type" value="Genomic_DNA"/>
</dbReference>
<dbReference type="InterPro" id="IPR051465">
    <property type="entry name" value="Cell_Envelope_Struct_Comp"/>
</dbReference>
<dbReference type="PROSITE" id="PS51272">
    <property type="entry name" value="SLH"/>
    <property type="match status" value="3"/>
</dbReference>
<keyword evidence="5" id="KW-1185">Reference proteome</keyword>
<evidence type="ECO:0000259" key="3">
    <source>
        <dbReference type="PROSITE" id="PS51272"/>
    </source>
</evidence>
<feature type="region of interest" description="Disordered" evidence="1">
    <location>
        <begin position="307"/>
        <end position="353"/>
    </location>
</feature>
<proteinExistence type="predicted"/>
<dbReference type="RefSeq" id="WP_216516629.1">
    <property type="nucleotide sequence ID" value="NZ_JAHLPM010000002.1"/>
</dbReference>
<evidence type="ECO:0000256" key="1">
    <source>
        <dbReference type="SAM" id="MobiDB-lite"/>
    </source>
</evidence>
<keyword evidence="2" id="KW-0732">Signal</keyword>
<accession>A0ABS6E246</accession>
<feature type="domain" description="SLH" evidence="3">
    <location>
        <begin position="145"/>
        <end position="208"/>
    </location>
</feature>
<protein>
    <submittedName>
        <fullName evidence="4">S-layer homology domain-containing protein</fullName>
    </submittedName>
</protein>
<evidence type="ECO:0000313" key="5">
    <source>
        <dbReference type="Proteomes" id="UP000749471"/>
    </source>
</evidence>
<feature type="compositionally biased region" description="Basic and acidic residues" evidence="1">
    <location>
        <begin position="336"/>
        <end position="352"/>
    </location>
</feature>
<feature type="chain" id="PRO_5045444040" evidence="2">
    <location>
        <begin position="28"/>
        <end position="440"/>
    </location>
</feature>
<comment type="caution">
    <text evidence="4">The sequence shown here is derived from an EMBL/GenBank/DDBJ whole genome shotgun (WGS) entry which is preliminary data.</text>
</comment>
<organism evidence="4 5">
    <name type="scientific">Tissierella simiarum</name>
    <dbReference type="NCBI Taxonomy" id="2841534"/>
    <lineage>
        <taxon>Bacteria</taxon>
        <taxon>Bacillati</taxon>
        <taxon>Bacillota</taxon>
        <taxon>Tissierellia</taxon>
        <taxon>Tissierellales</taxon>
        <taxon>Tissierellaceae</taxon>
        <taxon>Tissierella</taxon>
    </lineage>
</organism>
<feature type="compositionally biased region" description="Gly residues" evidence="1">
    <location>
        <begin position="322"/>
        <end position="335"/>
    </location>
</feature>
<sequence length="440" mass="48430">MRKAKRIRVITMVLLLVLFSSTTISFASSDIGNHWAKEDIEYLLKKDIISGYSDDSFKPDKEVSRAEFIKMINNVFGFTKTVNLSFTDVKETDWFYKEIKKGVAAGYIEGYEDGTIRPNNKINREEASKIIATVFKLENSNEDSYKKFKDSNQISSWARAYVSLMLDKGYIKGYSDNTFGPKKNITRAEVAHIIRNASGEILNESKEYSLGEVKGNVIINKSNVTLNGTTIEGNLYLTEGIGTGDILLEGVNVKGTIYIEGTGKNKITLSKSKVNRIIANNADAIVGKDSKVEKLIINGKEVVETAKGKENTITTPSTSSGGSSGTSSSGGGGGSKEPEGPKNPEGPNKKPSIEAVFYPSPILNNFGRVSIKTLEEVSNAYKYEVKFKYSNGVDEDVVGPVNIDDKTSEIFYNGSFPVTINIYDNNGVLVYTFNNIELER</sequence>
<dbReference type="Pfam" id="PF00395">
    <property type="entry name" value="SLH"/>
    <property type="match status" value="3"/>
</dbReference>
<feature type="signal peptide" evidence="2">
    <location>
        <begin position="1"/>
        <end position="27"/>
    </location>
</feature>